<dbReference type="SUPFAM" id="SSF52540">
    <property type="entry name" value="P-loop containing nucleoside triphosphate hydrolases"/>
    <property type="match status" value="1"/>
</dbReference>
<keyword evidence="2" id="KW-0547">Nucleotide-binding</keyword>
<dbReference type="AlphaFoldDB" id="A0A6J6FQG6"/>
<dbReference type="GO" id="GO:0055085">
    <property type="term" value="P:transmembrane transport"/>
    <property type="evidence" value="ECO:0007669"/>
    <property type="project" value="InterPro"/>
</dbReference>
<dbReference type="GO" id="GO:0005524">
    <property type="term" value="F:ATP binding"/>
    <property type="evidence" value="ECO:0007669"/>
    <property type="project" value="UniProtKB-KW"/>
</dbReference>
<gene>
    <name evidence="5" type="ORF">UFOPK1493_03652</name>
</gene>
<dbReference type="GO" id="GO:0016020">
    <property type="term" value="C:membrane"/>
    <property type="evidence" value="ECO:0007669"/>
    <property type="project" value="InterPro"/>
</dbReference>
<dbReference type="PROSITE" id="PS00211">
    <property type="entry name" value="ABC_TRANSPORTER_1"/>
    <property type="match status" value="1"/>
</dbReference>
<dbReference type="InterPro" id="IPR015856">
    <property type="entry name" value="ABC_transpr_CbiO/EcfA_su"/>
</dbReference>
<reference evidence="5" key="1">
    <citation type="submission" date="2020-05" db="EMBL/GenBank/DDBJ databases">
        <authorList>
            <person name="Chiriac C."/>
            <person name="Salcher M."/>
            <person name="Ghai R."/>
            <person name="Kavagutti S V."/>
        </authorList>
    </citation>
    <scope>NUCLEOTIDE SEQUENCE</scope>
</reference>
<dbReference type="Gene3D" id="3.40.50.300">
    <property type="entry name" value="P-loop containing nucleotide triphosphate hydrolases"/>
    <property type="match status" value="1"/>
</dbReference>
<dbReference type="Pfam" id="PF00005">
    <property type="entry name" value="ABC_tran"/>
    <property type="match status" value="1"/>
</dbReference>
<dbReference type="PANTHER" id="PTHR43158:SF2">
    <property type="entry name" value="SKFA PEPTIDE EXPORT ATP-BINDING PROTEIN SKFE"/>
    <property type="match status" value="1"/>
</dbReference>
<evidence type="ECO:0000313" key="5">
    <source>
        <dbReference type="EMBL" id="CAB4589274.1"/>
    </source>
</evidence>
<keyword evidence="1" id="KW-0813">Transport</keyword>
<dbReference type="PROSITE" id="PS50893">
    <property type="entry name" value="ABC_TRANSPORTER_2"/>
    <property type="match status" value="1"/>
</dbReference>
<protein>
    <submittedName>
        <fullName evidence="5">Unannotated protein</fullName>
    </submittedName>
</protein>
<dbReference type="PANTHER" id="PTHR43158">
    <property type="entry name" value="SKFA PEPTIDE EXPORT ATP-BINDING PROTEIN SKFE"/>
    <property type="match status" value="1"/>
</dbReference>
<dbReference type="InterPro" id="IPR027417">
    <property type="entry name" value="P-loop_NTPase"/>
</dbReference>
<dbReference type="InterPro" id="IPR017871">
    <property type="entry name" value="ABC_transporter-like_CS"/>
</dbReference>
<dbReference type="SMART" id="SM00382">
    <property type="entry name" value="AAA"/>
    <property type="match status" value="1"/>
</dbReference>
<proteinExistence type="predicted"/>
<name>A0A6J6FQG6_9ZZZZ</name>
<dbReference type="GO" id="GO:0016887">
    <property type="term" value="F:ATP hydrolysis activity"/>
    <property type="evidence" value="ECO:0007669"/>
    <property type="project" value="InterPro"/>
</dbReference>
<feature type="domain" description="ABC transporter" evidence="4">
    <location>
        <begin position="27"/>
        <end position="267"/>
    </location>
</feature>
<evidence type="ECO:0000256" key="2">
    <source>
        <dbReference type="ARBA" id="ARBA00022741"/>
    </source>
</evidence>
<dbReference type="InterPro" id="IPR003593">
    <property type="entry name" value="AAA+_ATPase"/>
</dbReference>
<evidence type="ECO:0000256" key="1">
    <source>
        <dbReference type="ARBA" id="ARBA00022448"/>
    </source>
</evidence>
<dbReference type="EMBL" id="CAEZSR010000217">
    <property type="protein sequence ID" value="CAB4589274.1"/>
    <property type="molecule type" value="Genomic_DNA"/>
</dbReference>
<dbReference type="CDD" id="cd03225">
    <property type="entry name" value="ABC_cobalt_CbiO_domain1"/>
    <property type="match status" value="1"/>
</dbReference>
<sequence length="289" mass="32118">MNSGRSHPVASCAVPTRPPDVPLPDVLVCRDVSFVRDERVILAPLRWRVRSDERWLVLGANGSGKTTLVRIAAMYEHPSSGDVTVLGERLGRTDVRSLRRRIGYSSAAMSAQIRPELRCSDVVMTAKHAALEPWWHRYDDADRERAVACLDRMRVGGFADRALATLSSGEQQRVLLARTLMNEPGLLLLDEPSARLDLGGREQLVGALAELTTDPDAAPLVLVTHHLDEVPDGMTHVLMLRRGEVVARGPIATTLDAEALSECFEMPLRLERRGDGRWSAWADRPDRRR</sequence>
<organism evidence="5">
    <name type="scientific">freshwater metagenome</name>
    <dbReference type="NCBI Taxonomy" id="449393"/>
    <lineage>
        <taxon>unclassified sequences</taxon>
        <taxon>metagenomes</taxon>
        <taxon>ecological metagenomes</taxon>
    </lineage>
</organism>
<accession>A0A6J6FQG6</accession>
<dbReference type="InterPro" id="IPR003439">
    <property type="entry name" value="ABC_transporter-like_ATP-bd"/>
</dbReference>
<keyword evidence="3" id="KW-0067">ATP-binding</keyword>
<evidence type="ECO:0000259" key="4">
    <source>
        <dbReference type="PROSITE" id="PS50893"/>
    </source>
</evidence>
<evidence type="ECO:0000256" key="3">
    <source>
        <dbReference type="ARBA" id="ARBA00022840"/>
    </source>
</evidence>